<comment type="caution">
    <text evidence="3">The sequence shown here is derived from an EMBL/GenBank/DDBJ whole genome shotgun (WGS) entry which is preliminary data.</text>
</comment>
<proteinExistence type="predicted"/>
<organism evidence="3 4">
    <name type="scientific">Qipengyuania benthica</name>
    <dbReference type="NCBI Taxonomy" id="3067651"/>
    <lineage>
        <taxon>Bacteria</taxon>
        <taxon>Pseudomonadati</taxon>
        <taxon>Pseudomonadota</taxon>
        <taxon>Alphaproteobacteria</taxon>
        <taxon>Sphingomonadales</taxon>
        <taxon>Erythrobacteraceae</taxon>
        <taxon>Qipengyuania</taxon>
    </lineage>
</organism>
<dbReference type="Proteomes" id="UP001235664">
    <property type="component" value="Unassembled WGS sequence"/>
</dbReference>
<gene>
    <name evidence="3" type="ORF">Q9K01_11115</name>
</gene>
<name>A0ABT9HA27_9SPHN</name>
<protein>
    <submittedName>
        <fullName evidence="3">Smr/MutS family protein</fullName>
    </submittedName>
</protein>
<dbReference type="InterPro" id="IPR002625">
    <property type="entry name" value="Smr_dom"/>
</dbReference>
<feature type="domain" description="Smr" evidence="2">
    <location>
        <begin position="95"/>
        <end position="184"/>
    </location>
</feature>
<dbReference type="SUPFAM" id="SSF160443">
    <property type="entry name" value="SMR domain-like"/>
    <property type="match status" value="1"/>
</dbReference>
<dbReference type="InterPro" id="IPR036063">
    <property type="entry name" value="Smr_dom_sf"/>
</dbReference>
<dbReference type="PANTHER" id="PTHR35562:SF2">
    <property type="entry name" value="DNA ENDONUCLEASE SMRA-RELATED"/>
    <property type="match status" value="1"/>
</dbReference>
<accession>A0ABT9HA27</accession>
<dbReference type="EMBL" id="JAVAIL010000003">
    <property type="protein sequence ID" value="MDP4540177.1"/>
    <property type="molecule type" value="Genomic_DNA"/>
</dbReference>
<evidence type="ECO:0000259" key="2">
    <source>
        <dbReference type="PROSITE" id="PS50828"/>
    </source>
</evidence>
<dbReference type="PANTHER" id="PTHR35562">
    <property type="entry name" value="DNA ENDONUCLEASE SMRA-RELATED"/>
    <property type="match status" value="1"/>
</dbReference>
<sequence>MRPPRGLSDEEAEAWHRVAATVTPLVPEPAHPAAAAPAPEKRAAAAPPAPRPAKSKAPRVPVRPPPKATVAQGSDLDSHWDRKLKSGTVAPDFTLDLHGHGLDAAYTRLISGVGQARAMGARTVLLVTGKSRPVDPADRGQRRGAIRAKVLDWLAASEHGSAIAAIRKAHRHHGGDGALMIVLKRKG</sequence>
<evidence type="ECO:0000313" key="4">
    <source>
        <dbReference type="Proteomes" id="UP001235664"/>
    </source>
</evidence>
<reference evidence="3 4" key="1">
    <citation type="submission" date="2023-08" db="EMBL/GenBank/DDBJ databases">
        <title>genomic of DY56.</title>
        <authorList>
            <person name="Wang Y."/>
        </authorList>
    </citation>
    <scope>NUCLEOTIDE SEQUENCE [LARGE SCALE GENOMIC DNA]</scope>
    <source>
        <strain evidence="3 4">DY56-A-20</strain>
    </source>
</reference>
<dbReference type="Pfam" id="PF01713">
    <property type="entry name" value="Smr"/>
    <property type="match status" value="1"/>
</dbReference>
<feature type="region of interest" description="Disordered" evidence="1">
    <location>
        <begin position="1"/>
        <end position="79"/>
    </location>
</feature>
<dbReference type="PROSITE" id="PS50828">
    <property type="entry name" value="SMR"/>
    <property type="match status" value="1"/>
</dbReference>
<dbReference type="RefSeq" id="WP_305930314.1">
    <property type="nucleotide sequence ID" value="NZ_JAVAIL010000003.1"/>
</dbReference>
<evidence type="ECO:0000313" key="3">
    <source>
        <dbReference type="EMBL" id="MDP4540177.1"/>
    </source>
</evidence>
<dbReference type="Gene3D" id="3.30.1370.110">
    <property type="match status" value="1"/>
</dbReference>
<keyword evidence="4" id="KW-1185">Reference proteome</keyword>
<evidence type="ECO:0000256" key="1">
    <source>
        <dbReference type="SAM" id="MobiDB-lite"/>
    </source>
</evidence>